<evidence type="ECO:0000256" key="1">
    <source>
        <dbReference type="SAM" id="MobiDB-lite"/>
    </source>
</evidence>
<accession>A0A8A3PBJ3</accession>
<evidence type="ECO:0000313" key="2">
    <source>
        <dbReference type="EMBL" id="QSZ32457.1"/>
    </source>
</evidence>
<dbReference type="EMBL" id="CP063407">
    <property type="protein sequence ID" value="QSZ32457.1"/>
    <property type="molecule type" value="Genomic_DNA"/>
</dbReference>
<dbReference type="AlphaFoldDB" id="A0A8A3PBJ3"/>
<proteinExistence type="predicted"/>
<dbReference type="OrthoDB" id="823504at2759"/>
<dbReference type="Proteomes" id="UP000672032">
    <property type="component" value="Chromosome 3"/>
</dbReference>
<sequence>MDLFMNEQSPQYPTANNTAHNVNTSSSSNPLTSSGKPHFDCNDTSTPVNYVKGHIPVTPIPSRPMRLSELLPLIHNLCPTEHAFEPLHMLASSPTGVNHFKLIDENVPFPERITLTKAFLKASIVHDVSPSQSIWSVTWGYTRYVDQWQTVKDNLLGASSGFIAELGSVFHLCAVVVMGEELLRCCKDRMYNLPRVPSLRKRNSNVCDMLKS</sequence>
<feature type="compositionally biased region" description="Polar residues" evidence="1">
    <location>
        <begin position="1"/>
        <end position="22"/>
    </location>
</feature>
<organism evidence="2 3">
    <name type="scientific">Monilinia vaccinii-corymbosi</name>
    <dbReference type="NCBI Taxonomy" id="61207"/>
    <lineage>
        <taxon>Eukaryota</taxon>
        <taxon>Fungi</taxon>
        <taxon>Dikarya</taxon>
        <taxon>Ascomycota</taxon>
        <taxon>Pezizomycotina</taxon>
        <taxon>Leotiomycetes</taxon>
        <taxon>Helotiales</taxon>
        <taxon>Sclerotiniaceae</taxon>
        <taxon>Monilinia</taxon>
    </lineage>
</organism>
<feature type="compositionally biased region" description="Low complexity" evidence="1">
    <location>
        <begin position="23"/>
        <end position="34"/>
    </location>
</feature>
<protein>
    <submittedName>
        <fullName evidence="2">Uncharacterized protein</fullName>
    </submittedName>
</protein>
<gene>
    <name evidence="2" type="ORF">DSL72_002031</name>
</gene>
<name>A0A8A3PBJ3_9HELO</name>
<keyword evidence="3" id="KW-1185">Reference proteome</keyword>
<evidence type="ECO:0000313" key="3">
    <source>
        <dbReference type="Proteomes" id="UP000672032"/>
    </source>
</evidence>
<feature type="region of interest" description="Disordered" evidence="1">
    <location>
        <begin position="1"/>
        <end position="35"/>
    </location>
</feature>
<reference evidence="2" key="1">
    <citation type="submission" date="2020-10" db="EMBL/GenBank/DDBJ databases">
        <title>Genome Sequence of Monilinia vaccinii-corymbosi Sheds Light on Mummy Berry Disease Infection of Blueberry and Mating Type.</title>
        <authorList>
            <person name="Yow A.G."/>
            <person name="Zhang Y."/>
            <person name="Bansal K."/>
            <person name="Eacker S.M."/>
            <person name="Sullivan S."/>
            <person name="Liachko I."/>
            <person name="Cubeta M.A."/>
            <person name="Rollins J.A."/>
            <person name="Ashrafi H."/>
        </authorList>
    </citation>
    <scope>NUCLEOTIDE SEQUENCE</scope>
    <source>
        <strain evidence="2">RL-1</strain>
    </source>
</reference>